<dbReference type="EMBL" id="JAYKXN010000008">
    <property type="protein sequence ID" value="KAK7262453.1"/>
    <property type="molecule type" value="Genomic_DNA"/>
</dbReference>
<dbReference type="Proteomes" id="UP001359559">
    <property type="component" value="Unassembled WGS sequence"/>
</dbReference>
<reference evidence="1 2" key="1">
    <citation type="submission" date="2024-01" db="EMBL/GenBank/DDBJ databases">
        <title>The genomes of 5 underutilized Papilionoideae crops provide insights into root nodulation and disease resistance.</title>
        <authorList>
            <person name="Yuan L."/>
        </authorList>
    </citation>
    <scope>NUCLEOTIDE SEQUENCE [LARGE SCALE GENOMIC DNA]</scope>
    <source>
        <strain evidence="1">LY-2023</strain>
        <tissue evidence="1">Leaf</tissue>
    </source>
</reference>
<organism evidence="1 2">
    <name type="scientific">Clitoria ternatea</name>
    <name type="common">Butterfly pea</name>
    <dbReference type="NCBI Taxonomy" id="43366"/>
    <lineage>
        <taxon>Eukaryota</taxon>
        <taxon>Viridiplantae</taxon>
        <taxon>Streptophyta</taxon>
        <taxon>Embryophyta</taxon>
        <taxon>Tracheophyta</taxon>
        <taxon>Spermatophyta</taxon>
        <taxon>Magnoliopsida</taxon>
        <taxon>eudicotyledons</taxon>
        <taxon>Gunneridae</taxon>
        <taxon>Pentapetalae</taxon>
        <taxon>rosids</taxon>
        <taxon>fabids</taxon>
        <taxon>Fabales</taxon>
        <taxon>Fabaceae</taxon>
        <taxon>Papilionoideae</taxon>
        <taxon>50 kb inversion clade</taxon>
        <taxon>NPAAA clade</taxon>
        <taxon>indigoferoid/millettioid clade</taxon>
        <taxon>Phaseoleae</taxon>
        <taxon>Clitoria</taxon>
    </lineage>
</organism>
<evidence type="ECO:0000313" key="1">
    <source>
        <dbReference type="EMBL" id="KAK7262453.1"/>
    </source>
</evidence>
<name>A0AAN9ESK3_CLITE</name>
<accession>A0AAN9ESK3</accession>
<sequence length="134" mass="15470">MWPGEKTLIQFGKRVCCVYSICRATEEREHVSSGDGFWWNLKAEINTKRWLRSITISFEPIDWAAEIGEIISFIFHSFQTLSPSSAVEIKWQTVRIFSHSSAIMELEWLRLDLPEMMLPGLCFPALLVVHVTPV</sequence>
<proteinExistence type="predicted"/>
<protein>
    <submittedName>
        <fullName evidence="1">Uncharacterized protein</fullName>
    </submittedName>
</protein>
<gene>
    <name evidence="1" type="ORF">RJT34_30026</name>
</gene>
<dbReference type="AlphaFoldDB" id="A0AAN9ESK3"/>
<evidence type="ECO:0000313" key="2">
    <source>
        <dbReference type="Proteomes" id="UP001359559"/>
    </source>
</evidence>
<keyword evidence="2" id="KW-1185">Reference proteome</keyword>
<comment type="caution">
    <text evidence="1">The sequence shown here is derived from an EMBL/GenBank/DDBJ whole genome shotgun (WGS) entry which is preliminary data.</text>
</comment>